<dbReference type="AlphaFoldDB" id="W0CA66"/>
<feature type="region of interest" description="Disordered" evidence="1">
    <location>
        <begin position="1"/>
        <end position="25"/>
    </location>
</feature>
<accession>W0CA66</accession>
<dbReference type="Pfam" id="PF13843">
    <property type="entry name" value="DDE_Tnp_1_7"/>
    <property type="match status" value="1"/>
</dbReference>
<reference evidence="3" key="1">
    <citation type="journal article" date="2013" name="PLoS ONE">
        <title>Mating Type Locus of Chinese Black Truffles Reveals Heterothallism and the Presence of Cryptic Species within theT. indicum Species Complex.</title>
        <authorList>
            <person name="Belfiori B."/>
            <person name="Riccioni C."/>
            <person name="Paolocci F."/>
            <person name="Rubini A."/>
        </authorList>
    </citation>
    <scope>NUCLEOTIDE SEQUENCE</scope>
    <source>
        <strain evidence="3">U983</strain>
    </source>
</reference>
<organism evidence="3">
    <name type="scientific">Tuber indicum</name>
    <dbReference type="NCBI Taxonomy" id="55307"/>
    <lineage>
        <taxon>Eukaryota</taxon>
        <taxon>Fungi</taxon>
        <taxon>Dikarya</taxon>
        <taxon>Ascomycota</taxon>
        <taxon>Pezizomycotina</taxon>
        <taxon>Pezizomycetes</taxon>
        <taxon>Pezizales</taxon>
        <taxon>Tuberaceae</taxon>
        <taxon>Tuber</taxon>
    </lineage>
</organism>
<dbReference type="PANTHER" id="PTHR46599:SF3">
    <property type="entry name" value="PIGGYBAC TRANSPOSABLE ELEMENT-DERIVED PROTEIN 4"/>
    <property type="match status" value="1"/>
</dbReference>
<proteinExistence type="predicted"/>
<evidence type="ECO:0000313" key="3">
    <source>
        <dbReference type="EMBL" id="AHE80947.1"/>
    </source>
</evidence>
<sequence length="566" mass="64443">MGKGKGKAKESGGESLSAAEKIRNLPPPPHHIPFQGLFPPHQARAIGPATGVTDPYRLFSLFFSPEQLEILARHTNIYASMHDAGLQDSRHPLVRKWYPTTPSELRILLAILIHLGISRGASPKLFWRKVGGVVPEPMCRMRYIRFQQLKRYLHISEPSESPIPTQKFEKPQKECFLPSTNVAVDEMMIRFLGRSAHTIKMPNKPISLGYKVLALCDAGYTYDWELTSRIASFATSEQQKMPYPLSPTSSAVLQMLTTLPYRTHFFTAYMDNYFSNIRLFARLLDYGIGACGTVRCSSKDFPPSLNISKDKAAGILKWNFATGVVVREIDNNTVHLLSTVHDLEPSTSWIKKLRRRPRETSTNAAAARKPFSAGEHRKLLAIPKIDNDYNQFMGSVDIADQLRSYFSTQRIVRRNWQPFFYWLLDTAIINAYRIARTNGSKTTHRTFRSSLTSSLLTAGQKHSSPEPKFTFLYRTRRRYRLRNPVRQIYITKNSQKPEPVGGGGTLRGHVLVRKATRAWCLWCRWRHKQGGSEVKIHQVRSQCERCHVALCHSCFPLYHGVGSSLV</sequence>
<name>W0CA66_9PEZI</name>
<feature type="domain" description="PiggyBac transposable element-derived protein" evidence="2">
    <location>
        <begin position="54"/>
        <end position="432"/>
    </location>
</feature>
<evidence type="ECO:0000259" key="2">
    <source>
        <dbReference type="Pfam" id="PF13843"/>
    </source>
</evidence>
<protein>
    <submittedName>
        <fullName evidence="3">Putative transposase</fullName>
    </submittedName>
</protein>
<dbReference type="EMBL" id="KF318365">
    <property type="protein sequence ID" value="AHE80947.1"/>
    <property type="molecule type" value="Genomic_DNA"/>
</dbReference>
<evidence type="ECO:0000256" key="1">
    <source>
        <dbReference type="SAM" id="MobiDB-lite"/>
    </source>
</evidence>
<dbReference type="PANTHER" id="PTHR46599">
    <property type="entry name" value="PIGGYBAC TRANSPOSABLE ELEMENT-DERIVED PROTEIN 4"/>
    <property type="match status" value="1"/>
</dbReference>
<gene>
    <name evidence="3" type="primary">tr1</name>
</gene>
<dbReference type="InterPro" id="IPR029526">
    <property type="entry name" value="PGBD"/>
</dbReference>